<keyword evidence="15" id="KW-1185">Reference proteome</keyword>
<comment type="function">
    <text evidence="7 10 11">Participates actively in the response to hyperosmotic and heat shock by preventing the aggregation of stress-denatured proteins, in association with DnaK and GrpE. It is the nucleotide exchange factor for DnaK and may function as a thermosensor. Unfolded proteins bind initially to DnaJ; upon interaction with the DnaJ-bound protein, DnaK hydrolyzes its bound ATP, resulting in the formation of a stable complex. GrpE releases ADP from DnaK; ATP binding to DnaK triggers the release of the substrate protein, thus completing the reaction cycle. Several rounds of ATP-dependent interactions between DnaJ, DnaK and GrpE are required for fully efficient folding.</text>
</comment>
<evidence type="ECO:0000256" key="10">
    <source>
        <dbReference type="HAMAP-Rule" id="MF_01151"/>
    </source>
</evidence>
<dbReference type="EMBL" id="JACVXA010000020">
    <property type="protein sequence ID" value="MBE3638283.1"/>
    <property type="molecule type" value="Genomic_DNA"/>
</dbReference>
<dbReference type="PANTHER" id="PTHR21237:SF23">
    <property type="entry name" value="GRPE PROTEIN HOMOLOG, MITOCHONDRIAL"/>
    <property type="match status" value="1"/>
</dbReference>
<dbReference type="PANTHER" id="PTHR21237">
    <property type="entry name" value="GRPE PROTEIN"/>
    <property type="match status" value="1"/>
</dbReference>
<dbReference type="GO" id="GO:0000774">
    <property type="term" value="F:adenyl-nucleotide exchange factor activity"/>
    <property type="evidence" value="ECO:0007669"/>
    <property type="project" value="InterPro"/>
</dbReference>
<comment type="subcellular location">
    <subcellularLocation>
        <location evidence="1 10">Cytoplasm</location>
    </subcellularLocation>
</comment>
<comment type="subunit">
    <text evidence="3 10">Homodimer.</text>
</comment>
<feature type="compositionally biased region" description="Basic and acidic residues" evidence="13">
    <location>
        <begin position="1"/>
        <end position="15"/>
    </location>
</feature>
<comment type="caution">
    <text evidence="14">The sequence shown here is derived from an EMBL/GenBank/DDBJ whole genome shotgun (WGS) entry which is preliminary data.</text>
</comment>
<evidence type="ECO:0000256" key="3">
    <source>
        <dbReference type="ARBA" id="ARBA00011738"/>
    </source>
</evidence>
<protein>
    <recommendedName>
        <fullName evidence="8 10">Protein GrpE</fullName>
    </recommendedName>
    <alternativeName>
        <fullName evidence="9 10">HSP-70 cofactor</fullName>
    </alternativeName>
</protein>
<evidence type="ECO:0000256" key="1">
    <source>
        <dbReference type="ARBA" id="ARBA00004496"/>
    </source>
</evidence>
<evidence type="ECO:0000256" key="12">
    <source>
        <dbReference type="RuleBase" id="RU004478"/>
    </source>
</evidence>
<dbReference type="Gene3D" id="2.30.22.10">
    <property type="entry name" value="Head domain of nucleotide exchange factor GrpE"/>
    <property type="match status" value="1"/>
</dbReference>
<dbReference type="PROSITE" id="PS01071">
    <property type="entry name" value="GRPE"/>
    <property type="match status" value="1"/>
</dbReference>
<dbReference type="PRINTS" id="PR00773">
    <property type="entry name" value="GRPEPROTEIN"/>
</dbReference>
<evidence type="ECO:0000256" key="7">
    <source>
        <dbReference type="ARBA" id="ARBA00053401"/>
    </source>
</evidence>
<dbReference type="RefSeq" id="WP_193181740.1">
    <property type="nucleotide sequence ID" value="NZ_JACVXA010000020.1"/>
</dbReference>
<gene>
    <name evidence="10" type="primary">grpE</name>
    <name evidence="14" type="ORF">ICN82_08740</name>
</gene>
<feature type="compositionally biased region" description="Basic and acidic residues" evidence="13">
    <location>
        <begin position="27"/>
        <end position="37"/>
    </location>
</feature>
<organism evidence="14 15">
    <name type="scientific">Mangrovicoccus algicola</name>
    <dbReference type="NCBI Taxonomy" id="2771008"/>
    <lineage>
        <taxon>Bacteria</taxon>
        <taxon>Pseudomonadati</taxon>
        <taxon>Pseudomonadota</taxon>
        <taxon>Alphaproteobacteria</taxon>
        <taxon>Rhodobacterales</taxon>
        <taxon>Paracoccaceae</taxon>
        <taxon>Mangrovicoccus</taxon>
    </lineage>
</organism>
<dbReference type="FunFam" id="2.30.22.10:FF:000001">
    <property type="entry name" value="Protein GrpE"/>
    <property type="match status" value="1"/>
</dbReference>
<dbReference type="GO" id="GO:0051082">
    <property type="term" value="F:unfolded protein binding"/>
    <property type="evidence" value="ECO:0007669"/>
    <property type="project" value="TreeGrafter"/>
</dbReference>
<evidence type="ECO:0000256" key="2">
    <source>
        <dbReference type="ARBA" id="ARBA00009054"/>
    </source>
</evidence>
<dbReference type="InterPro" id="IPR013805">
    <property type="entry name" value="GrpE_CC"/>
</dbReference>
<name>A0A8J6YS40_9RHOB</name>
<dbReference type="Pfam" id="PF01025">
    <property type="entry name" value="GrpE"/>
    <property type="match status" value="1"/>
</dbReference>
<evidence type="ECO:0000256" key="5">
    <source>
        <dbReference type="ARBA" id="ARBA00023016"/>
    </source>
</evidence>
<dbReference type="GO" id="GO:0005737">
    <property type="term" value="C:cytoplasm"/>
    <property type="evidence" value="ECO:0007669"/>
    <property type="project" value="UniProtKB-SubCell"/>
</dbReference>
<evidence type="ECO:0000256" key="4">
    <source>
        <dbReference type="ARBA" id="ARBA00022490"/>
    </source>
</evidence>
<evidence type="ECO:0000256" key="13">
    <source>
        <dbReference type="SAM" id="MobiDB-lite"/>
    </source>
</evidence>
<dbReference type="HAMAP" id="MF_01151">
    <property type="entry name" value="GrpE"/>
    <property type="match status" value="1"/>
</dbReference>
<keyword evidence="4 10" id="KW-0963">Cytoplasm</keyword>
<dbReference type="AlphaFoldDB" id="A0A8J6YS40"/>
<proteinExistence type="inferred from homology"/>
<dbReference type="GO" id="GO:0051087">
    <property type="term" value="F:protein-folding chaperone binding"/>
    <property type="evidence" value="ECO:0007669"/>
    <property type="project" value="InterPro"/>
</dbReference>
<evidence type="ECO:0000256" key="11">
    <source>
        <dbReference type="RuleBase" id="RU000639"/>
    </source>
</evidence>
<evidence type="ECO:0000256" key="9">
    <source>
        <dbReference type="ARBA" id="ARBA00076414"/>
    </source>
</evidence>
<reference evidence="14" key="1">
    <citation type="submission" date="2020-09" db="EMBL/GenBank/DDBJ databases">
        <title>A novel bacterium of genus Mangrovicoccus, isolated from South China Sea.</title>
        <authorList>
            <person name="Huang H."/>
            <person name="Mo K."/>
            <person name="Hu Y."/>
        </authorList>
    </citation>
    <scope>NUCLEOTIDE SEQUENCE</scope>
    <source>
        <strain evidence="14">HB182678</strain>
    </source>
</reference>
<feature type="region of interest" description="Disordered" evidence="13">
    <location>
        <begin position="1"/>
        <end position="61"/>
    </location>
</feature>
<keyword evidence="6 10" id="KW-0143">Chaperone</keyword>
<evidence type="ECO:0000313" key="14">
    <source>
        <dbReference type="EMBL" id="MBE3638283.1"/>
    </source>
</evidence>
<accession>A0A8J6YS40</accession>
<dbReference type="SUPFAM" id="SSF51064">
    <property type="entry name" value="Head domain of nucleotide exchange factor GrpE"/>
    <property type="match status" value="1"/>
</dbReference>
<dbReference type="GO" id="GO:0006457">
    <property type="term" value="P:protein folding"/>
    <property type="evidence" value="ECO:0007669"/>
    <property type="project" value="InterPro"/>
</dbReference>
<dbReference type="Gene3D" id="3.90.20.20">
    <property type="match status" value="1"/>
</dbReference>
<evidence type="ECO:0000313" key="15">
    <source>
        <dbReference type="Proteomes" id="UP000609121"/>
    </source>
</evidence>
<dbReference type="Proteomes" id="UP000609121">
    <property type="component" value="Unassembled WGS sequence"/>
</dbReference>
<sequence length="211" mass="23243">MADPKKDNGMFEDKPATGAEETIDIEALAREYERAAEAGETETLPPEDEAPAEAGSGPNVDAVIAERDEYRDRMMRALAEAENARKRGERDRKDAEMYGGTKLARDMLPVYDNMKRAIESITEEQKAEHAALIEGVELTMRELVNIFGKHGITRIAPEVGEKFDPQVHQAMFEAPVPNTKAGDIIQVMAEGFMISDRLLRPAQVGVSSTPA</sequence>
<comment type="similarity">
    <text evidence="2 10 12">Belongs to the GrpE family.</text>
</comment>
<dbReference type="CDD" id="cd00446">
    <property type="entry name" value="GrpE"/>
    <property type="match status" value="1"/>
</dbReference>
<dbReference type="InterPro" id="IPR000740">
    <property type="entry name" value="GrpE"/>
</dbReference>
<dbReference type="InterPro" id="IPR009012">
    <property type="entry name" value="GrpE_head"/>
</dbReference>
<evidence type="ECO:0000256" key="8">
    <source>
        <dbReference type="ARBA" id="ARBA00072274"/>
    </source>
</evidence>
<dbReference type="GO" id="GO:0042803">
    <property type="term" value="F:protein homodimerization activity"/>
    <property type="evidence" value="ECO:0007669"/>
    <property type="project" value="InterPro"/>
</dbReference>
<keyword evidence="5 10" id="KW-0346">Stress response</keyword>
<dbReference type="SUPFAM" id="SSF58014">
    <property type="entry name" value="Coiled-coil domain of nucleotide exchange factor GrpE"/>
    <property type="match status" value="1"/>
</dbReference>
<evidence type="ECO:0000256" key="6">
    <source>
        <dbReference type="ARBA" id="ARBA00023186"/>
    </source>
</evidence>